<dbReference type="EMBL" id="JAODUO010001885">
    <property type="protein sequence ID" value="KAK2157295.1"/>
    <property type="molecule type" value="Genomic_DNA"/>
</dbReference>
<feature type="domain" description="C2H2-type" evidence="9">
    <location>
        <begin position="343"/>
        <end position="370"/>
    </location>
</feature>
<dbReference type="GO" id="GO:0000981">
    <property type="term" value="F:DNA-binding transcription factor activity, RNA polymerase II-specific"/>
    <property type="evidence" value="ECO:0007669"/>
    <property type="project" value="TreeGrafter"/>
</dbReference>
<evidence type="ECO:0000256" key="6">
    <source>
        <dbReference type="ARBA" id="ARBA00023242"/>
    </source>
</evidence>
<dbReference type="Gene3D" id="3.30.160.60">
    <property type="entry name" value="Classic Zinc Finger"/>
    <property type="match status" value="2"/>
</dbReference>
<comment type="subcellular location">
    <subcellularLocation>
        <location evidence="1">Nucleus</location>
    </subcellularLocation>
</comment>
<dbReference type="SUPFAM" id="SSF57667">
    <property type="entry name" value="beta-beta-alpha zinc fingers"/>
    <property type="match status" value="1"/>
</dbReference>
<dbReference type="PROSITE" id="PS50157">
    <property type="entry name" value="ZINC_FINGER_C2H2_2"/>
    <property type="match status" value="3"/>
</dbReference>
<dbReference type="PANTHER" id="PTHR24394">
    <property type="entry name" value="ZINC FINGER PROTEIN"/>
    <property type="match status" value="1"/>
</dbReference>
<feature type="domain" description="C2H2-type" evidence="9">
    <location>
        <begin position="397"/>
        <end position="425"/>
    </location>
</feature>
<keyword evidence="3" id="KW-0677">Repeat</keyword>
<keyword evidence="4 7" id="KW-0863">Zinc-finger</keyword>
<keyword evidence="6" id="KW-0539">Nucleus</keyword>
<proteinExistence type="predicted"/>
<comment type="caution">
    <text evidence="10">The sequence shown here is derived from an EMBL/GenBank/DDBJ whole genome shotgun (WGS) entry which is preliminary data.</text>
</comment>
<dbReference type="InterPro" id="IPR013087">
    <property type="entry name" value="Znf_C2H2_type"/>
</dbReference>
<evidence type="ECO:0000256" key="3">
    <source>
        <dbReference type="ARBA" id="ARBA00022737"/>
    </source>
</evidence>
<dbReference type="GO" id="GO:0005634">
    <property type="term" value="C:nucleus"/>
    <property type="evidence" value="ECO:0007669"/>
    <property type="project" value="UniProtKB-SubCell"/>
</dbReference>
<dbReference type="PROSITE" id="PS00028">
    <property type="entry name" value="ZINC_FINGER_C2H2_1"/>
    <property type="match status" value="4"/>
</dbReference>
<feature type="region of interest" description="Disordered" evidence="8">
    <location>
        <begin position="113"/>
        <end position="138"/>
    </location>
</feature>
<keyword evidence="11" id="KW-1185">Reference proteome</keyword>
<name>A0AAD9JRJ0_RIDPI</name>
<dbReference type="GO" id="GO:0008270">
    <property type="term" value="F:zinc ion binding"/>
    <property type="evidence" value="ECO:0007669"/>
    <property type="project" value="UniProtKB-KW"/>
</dbReference>
<accession>A0AAD9JRJ0</accession>
<dbReference type="PANTHER" id="PTHR24394:SF44">
    <property type="entry name" value="ZINC FINGER PROTEIN 271-LIKE"/>
    <property type="match status" value="1"/>
</dbReference>
<organism evidence="10 11">
    <name type="scientific">Ridgeia piscesae</name>
    <name type="common">Tubeworm</name>
    <dbReference type="NCBI Taxonomy" id="27915"/>
    <lineage>
        <taxon>Eukaryota</taxon>
        <taxon>Metazoa</taxon>
        <taxon>Spiralia</taxon>
        <taxon>Lophotrochozoa</taxon>
        <taxon>Annelida</taxon>
        <taxon>Polychaeta</taxon>
        <taxon>Sedentaria</taxon>
        <taxon>Canalipalpata</taxon>
        <taxon>Sabellida</taxon>
        <taxon>Siboglinidae</taxon>
        <taxon>Ridgeia</taxon>
    </lineage>
</organism>
<feature type="region of interest" description="Disordered" evidence="8">
    <location>
        <begin position="59"/>
        <end position="87"/>
    </location>
</feature>
<gene>
    <name evidence="10" type="ORF">NP493_1888g00006</name>
</gene>
<evidence type="ECO:0000313" key="11">
    <source>
        <dbReference type="Proteomes" id="UP001209878"/>
    </source>
</evidence>
<dbReference type="SMART" id="SM00355">
    <property type="entry name" value="ZnF_C2H2"/>
    <property type="match status" value="4"/>
</dbReference>
<sequence>MAPLAEDTHLEEAIRTTLSQLCKVGITYNTELSIDGTIGVTVDRKNVIMIHFSEKHKAGRPSVSSLAESSTTAADTSSALQPSQSQQEYSQADLRLLGAEALYSLQEYLNKPPTGGIGSSTTDPCKSQKDRLPYSGDTPSKLLQFNESIPIDVDSDSASLSSLHFDTDYGDARNVLDSKEKDFCEKKNIIVIDGHNQFLDSSNLDHMSATVSLQSELQAGYSAQALGMTRTSLSDSIATDSMAAGLYSKSKDTGVAGLDMLSLPHDLRTMKAMPSTSMTPGSPHSSDIAERMVSSHYWLTPDKAKLTCEICGKVLTNAAAVEVHLVSTHGVTETATHGKIPHFPCPDCDKKFRFKCLLDKHMRQHDYARPYKCKICHNMYRYDESLKIHSKVHANSFECHVCNKGYTNKNLFQKHIVYMHEIRRPAKN</sequence>
<evidence type="ECO:0000256" key="5">
    <source>
        <dbReference type="ARBA" id="ARBA00022833"/>
    </source>
</evidence>
<evidence type="ECO:0000313" key="10">
    <source>
        <dbReference type="EMBL" id="KAK2157295.1"/>
    </source>
</evidence>
<evidence type="ECO:0000256" key="8">
    <source>
        <dbReference type="SAM" id="MobiDB-lite"/>
    </source>
</evidence>
<dbReference type="InterPro" id="IPR036236">
    <property type="entry name" value="Znf_C2H2_sf"/>
</dbReference>
<dbReference type="Proteomes" id="UP001209878">
    <property type="component" value="Unassembled WGS sequence"/>
</dbReference>
<keyword evidence="2" id="KW-0479">Metal-binding</keyword>
<evidence type="ECO:0000256" key="4">
    <source>
        <dbReference type="ARBA" id="ARBA00022771"/>
    </source>
</evidence>
<evidence type="ECO:0000256" key="7">
    <source>
        <dbReference type="PROSITE-ProRule" id="PRU00042"/>
    </source>
</evidence>
<protein>
    <recommendedName>
        <fullName evidence="9">C2H2-type domain-containing protein</fullName>
    </recommendedName>
</protein>
<evidence type="ECO:0000259" key="9">
    <source>
        <dbReference type="PROSITE" id="PS50157"/>
    </source>
</evidence>
<dbReference type="Pfam" id="PF00096">
    <property type="entry name" value="zf-C2H2"/>
    <property type="match status" value="2"/>
</dbReference>
<evidence type="ECO:0000256" key="1">
    <source>
        <dbReference type="ARBA" id="ARBA00004123"/>
    </source>
</evidence>
<feature type="compositionally biased region" description="Low complexity" evidence="8">
    <location>
        <begin position="62"/>
        <end position="79"/>
    </location>
</feature>
<feature type="domain" description="C2H2-type" evidence="9">
    <location>
        <begin position="371"/>
        <end position="398"/>
    </location>
</feature>
<evidence type="ECO:0000256" key="2">
    <source>
        <dbReference type="ARBA" id="ARBA00022723"/>
    </source>
</evidence>
<dbReference type="AlphaFoldDB" id="A0AAD9JRJ0"/>
<reference evidence="10" key="1">
    <citation type="journal article" date="2023" name="Mol. Biol. Evol.">
        <title>Third-Generation Sequencing Reveals the Adaptive Role of the Epigenome in Three Deep-Sea Polychaetes.</title>
        <authorList>
            <person name="Perez M."/>
            <person name="Aroh O."/>
            <person name="Sun Y."/>
            <person name="Lan Y."/>
            <person name="Juniper S.K."/>
            <person name="Young C.R."/>
            <person name="Angers B."/>
            <person name="Qian P.Y."/>
        </authorList>
    </citation>
    <scope>NUCLEOTIDE SEQUENCE</scope>
    <source>
        <strain evidence="10">R07B-5</strain>
    </source>
</reference>
<keyword evidence="5" id="KW-0862">Zinc</keyword>